<dbReference type="PANTHER" id="PTHR23150">
    <property type="entry name" value="SULFATASE MODIFYING FACTOR 1, 2"/>
    <property type="match status" value="1"/>
</dbReference>
<accession>A0A7J5DF58</accession>
<feature type="domain" description="Sulfatase-modifying factor enzyme-like" evidence="2">
    <location>
        <begin position="281"/>
        <end position="545"/>
    </location>
</feature>
<dbReference type="SUPFAM" id="SSF56436">
    <property type="entry name" value="C-type lectin-like"/>
    <property type="match status" value="1"/>
</dbReference>
<dbReference type="EMBL" id="WBKG01000013">
    <property type="protein sequence ID" value="KAB1987511.1"/>
    <property type="molecule type" value="Genomic_DNA"/>
</dbReference>
<organism evidence="3 4">
    <name type="scientific">Streptomyces triticiradicis</name>
    <dbReference type="NCBI Taxonomy" id="2651189"/>
    <lineage>
        <taxon>Bacteria</taxon>
        <taxon>Bacillati</taxon>
        <taxon>Actinomycetota</taxon>
        <taxon>Actinomycetes</taxon>
        <taxon>Kitasatosporales</taxon>
        <taxon>Streptomycetaceae</taxon>
        <taxon>Streptomyces</taxon>
    </lineage>
</organism>
<keyword evidence="4" id="KW-1185">Reference proteome</keyword>
<evidence type="ECO:0000313" key="4">
    <source>
        <dbReference type="Proteomes" id="UP000442990"/>
    </source>
</evidence>
<dbReference type="InterPro" id="IPR051043">
    <property type="entry name" value="Sulfatase_Mod_Factor_Kinase"/>
</dbReference>
<dbReference type="InterPro" id="IPR016187">
    <property type="entry name" value="CTDL_fold"/>
</dbReference>
<evidence type="ECO:0000313" key="3">
    <source>
        <dbReference type="EMBL" id="KAB1987511.1"/>
    </source>
</evidence>
<dbReference type="GO" id="GO:0120147">
    <property type="term" value="F:formylglycine-generating oxidase activity"/>
    <property type="evidence" value="ECO:0007669"/>
    <property type="project" value="TreeGrafter"/>
</dbReference>
<gene>
    <name evidence="3" type="ORF">F8144_17480</name>
</gene>
<reference evidence="3 4" key="1">
    <citation type="submission" date="2019-09" db="EMBL/GenBank/DDBJ databases">
        <title>Isolation and identification of active actinomycetes.</title>
        <authorList>
            <person name="Yu Z."/>
            <person name="Han C."/>
            <person name="Yu B."/>
        </authorList>
    </citation>
    <scope>NUCLEOTIDE SEQUENCE [LARGE SCALE GENOMIC DNA]</scope>
    <source>
        <strain evidence="3 4">NEAU-H2</strain>
    </source>
</reference>
<evidence type="ECO:0000256" key="1">
    <source>
        <dbReference type="SAM" id="MobiDB-lite"/>
    </source>
</evidence>
<sequence length="547" mass="61067">MVEPLDCRSIRGGESDEDASSVERSAFAAKGRCPPGRQVLQVGGLIRRSRGLWRVLAPSTGQSFRPQGYLTVAIEVGSVHRWSYERFAVEQKTLNGLVERFLAPEAWQESREPLTGEERAELRETIAGLRHPQVIEELCAMAATHPRADVRLTVLEGVGPFTATLPAAREFLVWLLGDDEDFIVFTAAKIAGRHRIGEAYEELLHITGPAEAGLFRSTKPVGIGAAVVAKAMDEILGAIDRADRLEIEREHTRTGQLPQGTALGEHWDYDPQNLPRPVPGDMVLVPASEFVTGIGMDDVVHPLYDVDDAAPRQTRYLPDFLIDRHPVTNRDYDEWAKGPQAAEHALCHPDEPEDKDHRRGIIGDARFGPDHPATGVDWFDAYAYLAHLGKRLPTELEWEKAARGENGSLYPWGDEFDPDALRWFGASFGEAQSLEHWRDTLSTFDETTPAVTTVPVGSHPKNTSPYGVADLVGNCWEWTDTNFFTRDRMKPMISGRPRTEWATAEETSVVIRGGAWTSMREQVTAYFRGKDLFTDRHNEIGFRGVIR</sequence>
<dbReference type="Gene3D" id="3.90.1580.10">
    <property type="entry name" value="paralog of FGE (formylglycine-generating enzyme)"/>
    <property type="match status" value="1"/>
</dbReference>
<proteinExistence type="predicted"/>
<dbReference type="Proteomes" id="UP000442990">
    <property type="component" value="Unassembled WGS sequence"/>
</dbReference>
<dbReference type="InterPro" id="IPR042095">
    <property type="entry name" value="SUMF_sf"/>
</dbReference>
<dbReference type="AlphaFoldDB" id="A0A7J5DF58"/>
<name>A0A7J5DF58_9ACTN</name>
<protein>
    <submittedName>
        <fullName evidence="3">SUMF1/EgtB/PvdO family nonheme iron enzyme</fullName>
    </submittedName>
</protein>
<dbReference type="Pfam" id="PF03781">
    <property type="entry name" value="FGE-sulfatase"/>
    <property type="match status" value="1"/>
</dbReference>
<feature type="region of interest" description="Disordered" evidence="1">
    <location>
        <begin position="1"/>
        <end position="20"/>
    </location>
</feature>
<dbReference type="PANTHER" id="PTHR23150:SF19">
    <property type="entry name" value="FORMYLGLYCINE-GENERATING ENZYME"/>
    <property type="match status" value="1"/>
</dbReference>
<dbReference type="InterPro" id="IPR005532">
    <property type="entry name" value="SUMF_dom"/>
</dbReference>
<comment type="caution">
    <text evidence="3">The sequence shown here is derived from an EMBL/GenBank/DDBJ whole genome shotgun (WGS) entry which is preliminary data.</text>
</comment>
<feature type="compositionally biased region" description="Basic and acidic residues" evidence="1">
    <location>
        <begin position="1"/>
        <end position="14"/>
    </location>
</feature>
<evidence type="ECO:0000259" key="2">
    <source>
        <dbReference type="Pfam" id="PF03781"/>
    </source>
</evidence>